<dbReference type="Proteomes" id="UP001054889">
    <property type="component" value="Unassembled WGS sequence"/>
</dbReference>
<dbReference type="InterPro" id="IPR056671">
    <property type="entry name" value="DUF7769"/>
</dbReference>
<evidence type="ECO:0000313" key="2">
    <source>
        <dbReference type="EMBL" id="GJN24769.1"/>
    </source>
</evidence>
<keyword evidence="3" id="KW-1185">Reference proteome</keyword>
<evidence type="ECO:0000313" key="3">
    <source>
        <dbReference type="Proteomes" id="UP001054889"/>
    </source>
</evidence>
<comment type="caution">
    <text evidence="2">The sequence shown here is derived from an EMBL/GenBank/DDBJ whole genome shotgun (WGS) entry which is preliminary data.</text>
</comment>
<dbReference type="GO" id="GO:0003676">
    <property type="term" value="F:nucleic acid binding"/>
    <property type="evidence" value="ECO:0007669"/>
    <property type="project" value="InterPro"/>
</dbReference>
<accession>A0AAV5EQH4</accession>
<organism evidence="2 3">
    <name type="scientific">Eleusine coracana subsp. coracana</name>
    <dbReference type="NCBI Taxonomy" id="191504"/>
    <lineage>
        <taxon>Eukaryota</taxon>
        <taxon>Viridiplantae</taxon>
        <taxon>Streptophyta</taxon>
        <taxon>Embryophyta</taxon>
        <taxon>Tracheophyta</taxon>
        <taxon>Spermatophyta</taxon>
        <taxon>Magnoliopsida</taxon>
        <taxon>Liliopsida</taxon>
        <taxon>Poales</taxon>
        <taxon>Poaceae</taxon>
        <taxon>PACMAD clade</taxon>
        <taxon>Chloridoideae</taxon>
        <taxon>Cynodonteae</taxon>
        <taxon>Eleusininae</taxon>
        <taxon>Eleusine</taxon>
    </lineage>
</organism>
<reference evidence="2" key="1">
    <citation type="journal article" date="2018" name="DNA Res.">
        <title>Multiple hybrid de novo genome assembly of finger millet, an orphan allotetraploid crop.</title>
        <authorList>
            <person name="Hatakeyama M."/>
            <person name="Aluri S."/>
            <person name="Balachadran M.T."/>
            <person name="Sivarajan S.R."/>
            <person name="Patrignani A."/>
            <person name="Gruter S."/>
            <person name="Poveda L."/>
            <person name="Shimizu-Inatsugi R."/>
            <person name="Baeten J."/>
            <person name="Francoijs K.J."/>
            <person name="Nataraja K.N."/>
            <person name="Reddy Y.A.N."/>
            <person name="Phadnis S."/>
            <person name="Ravikumar R.L."/>
            <person name="Schlapbach R."/>
            <person name="Sreeman S.M."/>
            <person name="Shimizu K.K."/>
        </authorList>
    </citation>
    <scope>NUCLEOTIDE SEQUENCE</scope>
</reference>
<name>A0AAV5EQH4_ELECO</name>
<dbReference type="PANTHER" id="PTHR47169:SF2">
    <property type="entry name" value="OS01G0541250 PROTEIN"/>
    <property type="match status" value="1"/>
</dbReference>
<dbReference type="Gene3D" id="3.30.420.10">
    <property type="entry name" value="Ribonuclease H-like superfamily/Ribonuclease H"/>
    <property type="match status" value="1"/>
</dbReference>
<feature type="domain" description="DUF7769" evidence="1">
    <location>
        <begin position="33"/>
        <end position="86"/>
    </location>
</feature>
<dbReference type="PANTHER" id="PTHR47169">
    <property type="entry name" value="OS01G0541250 PROTEIN"/>
    <property type="match status" value="1"/>
</dbReference>
<gene>
    <name evidence="2" type="primary">gb12531</name>
    <name evidence="2" type="ORF">PR202_gb12531</name>
</gene>
<dbReference type="InterPro" id="IPR036397">
    <property type="entry name" value="RNaseH_sf"/>
</dbReference>
<evidence type="ECO:0000259" key="1">
    <source>
        <dbReference type="Pfam" id="PF24964"/>
    </source>
</evidence>
<proteinExistence type="predicted"/>
<sequence length="387" mass="44746">MNFSSFFYFSFVRCHAHKFPFYLLGRRRSKETSDEVRKQIYQTLLARSKNGVLGKQVIKQVAPQFGLSIRTVQKIWHRGKNDLAQGNVVNVASRKRGRVARKVIPIDLERLRDVPLSQSMTIEDVSKCLGVSKSKIMQYMGKGLIRRHYNKIKPFLTPANKKSRLQWCLDMIDPASTSNDPHFKDLFDHVFIDEKCFFLSQKSSKYYLLPEEDDPRRTSKSKNYIPRLMFLCITAQPRFHDGVCIFDGKLGIFPLVTYEPAKRNSVNRQAGTIEIKPITHITREVIQKFMIENVLLAIKAKWHREDMDKPIYIVQDNAPSHVHVDDPAFCEAAQQGGWDIRLKCQPSNSPDLNILDLGFFRTIQAIQYKKSAKKVEELVPIVEEVKS</sequence>
<dbReference type="EMBL" id="BQKI01000077">
    <property type="protein sequence ID" value="GJN24769.1"/>
    <property type="molecule type" value="Genomic_DNA"/>
</dbReference>
<reference evidence="2" key="2">
    <citation type="submission" date="2021-12" db="EMBL/GenBank/DDBJ databases">
        <title>Resequencing data analysis of finger millet.</title>
        <authorList>
            <person name="Hatakeyama M."/>
            <person name="Aluri S."/>
            <person name="Balachadran M.T."/>
            <person name="Sivarajan S.R."/>
            <person name="Poveda L."/>
            <person name="Shimizu-Inatsugi R."/>
            <person name="Schlapbach R."/>
            <person name="Sreeman S.M."/>
            <person name="Shimizu K.K."/>
        </authorList>
    </citation>
    <scope>NUCLEOTIDE SEQUENCE</scope>
</reference>
<dbReference type="Pfam" id="PF24964">
    <property type="entry name" value="DUF7769"/>
    <property type="match status" value="1"/>
</dbReference>
<protein>
    <recommendedName>
        <fullName evidence="1">DUF7769 domain-containing protein</fullName>
    </recommendedName>
</protein>
<dbReference type="AlphaFoldDB" id="A0AAV5EQH4"/>